<feature type="domain" description="Gfo/Idh/MocA-like oxidoreductase N-terminal" evidence="1">
    <location>
        <begin position="37"/>
        <end position="162"/>
    </location>
</feature>
<evidence type="ECO:0000313" key="3">
    <source>
        <dbReference type="Proteomes" id="UP000315010"/>
    </source>
</evidence>
<proteinExistence type="predicted"/>
<protein>
    <submittedName>
        <fullName evidence="2">Oxidoreductase family, NAD-binding Rossmann fold</fullName>
    </submittedName>
</protein>
<dbReference type="PANTHER" id="PTHR43818:SF9">
    <property type="entry name" value="HYPOTHETICAL OXIDOREDUCTASE"/>
    <property type="match status" value="1"/>
</dbReference>
<sequence length="349" mass="38104">MRNDFVLPVWLVAAFLVSTTVPICADEPESLQHPVLRIGIIGLDTSHSPAFTKEFNQNEANDPALVGLRVVAAYPHGSPDIESSASRIPRYTAEVKAMGVEITNSIADLLTKVDCVLLETNDGRMHFEQALEVFQSGKPVFIDKPIGSNLAEAIAIFEAAEYYKTPMFSSSSLRFSSTVQKVRGGQYGAVLGCSSHSPCSLEKTHVDLFWYGIHGVELLYTCMGTGCVSVSHTSTDDFEFAVGRWADGRIGTFRGIRAGLSRYGGTVFCKKSIQPIGPYEGYKPLVGEIGKFFRSRQSPIEPTETIELYAFMQAAMLSKQRGGKPVDIAEVMAKADTEAKALLTNKLTR</sequence>
<dbReference type="InterPro" id="IPR000683">
    <property type="entry name" value="Gfo/Idh/MocA-like_OxRdtase_N"/>
</dbReference>
<dbReference type="InterPro" id="IPR050463">
    <property type="entry name" value="Gfo/Idh/MocA_oxidrdct_glycsds"/>
</dbReference>
<evidence type="ECO:0000313" key="2">
    <source>
        <dbReference type="EMBL" id="TWT82983.1"/>
    </source>
</evidence>
<gene>
    <name evidence="2" type="ORF">CA13_44460</name>
</gene>
<accession>A0A5C5Z8W9</accession>
<dbReference type="EMBL" id="SJPJ01000001">
    <property type="protein sequence ID" value="TWT82983.1"/>
    <property type="molecule type" value="Genomic_DNA"/>
</dbReference>
<dbReference type="SUPFAM" id="SSF51735">
    <property type="entry name" value="NAD(P)-binding Rossmann-fold domains"/>
    <property type="match status" value="1"/>
</dbReference>
<evidence type="ECO:0000259" key="1">
    <source>
        <dbReference type="Pfam" id="PF01408"/>
    </source>
</evidence>
<dbReference type="Proteomes" id="UP000315010">
    <property type="component" value="Unassembled WGS sequence"/>
</dbReference>
<name>A0A5C5Z8W9_9BACT</name>
<dbReference type="AlphaFoldDB" id="A0A5C5Z8W9"/>
<reference evidence="2 3" key="1">
    <citation type="submission" date="2019-02" db="EMBL/GenBank/DDBJ databases">
        <title>Deep-cultivation of Planctomycetes and their phenomic and genomic characterization uncovers novel biology.</title>
        <authorList>
            <person name="Wiegand S."/>
            <person name="Jogler M."/>
            <person name="Boedeker C."/>
            <person name="Pinto D."/>
            <person name="Vollmers J."/>
            <person name="Rivas-Marin E."/>
            <person name="Kohn T."/>
            <person name="Peeters S.H."/>
            <person name="Heuer A."/>
            <person name="Rast P."/>
            <person name="Oberbeckmann S."/>
            <person name="Bunk B."/>
            <person name="Jeske O."/>
            <person name="Meyerdierks A."/>
            <person name="Storesund J.E."/>
            <person name="Kallscheuer N."/>
            <person name="Luecker S."/>
            <person name="Lage O.M."/>
            <person name="Pohl T."/>
            <person name="Merkel B.J."/>
            <person name="Hornburger P."/>
            <person name="Mueller R.-W."/>
            <person name="Bruemmer F."/>
            <person name="Labrenz M."/>
            <person name="Spormann A.M."/>
            <person name="Op Den Camp H."/>
            <person name="Overmann J."/>
            <person name="Amann R."/>
            <person name="Jetten M.S.M."/>
            <person name="Mascher T."/>
            <person name="Medema M.H."/>
            <person name="Devos D.P."/>
            <person name="Kaster A.-K."/>
            <person name="Ovreas L."/>
            <person name="Rohde M."/>
            <person name="Galperin M.Y."/>
            <person name="Jogler C."/>
        </authorList>
    </citation>
    <scope>NUCLEOTIDE SEQUENCE [LARGE SCALE GENOMIC DNA]</scope>
    <source>
        <strain evidence="2 3">CA13</strain>
    </source>
</reference>
<comment type="caution">
    <text evidence="2">The sequence shown here is derived from an EMBL/GenBank/DDBJ whole genome shotgun (WGS) entry which is preliminary data.</text>
</comment>
<dbReference type="Gene3D" id="3.40.50.720">
    <property type="entry name" value="NAD(P)-binding Rossmann-like Domain"/>
    <property type="match status" value="1"/>
</dbReference>
<organism evidence="2 3">
    <name type="scientific">Novipirellula herctigrandis</name>
    <dbReference type="NCBI Taxonomy" id="2527986"/>
    <lineage>
        <taxon>Bacteria</taxon>
        <taxon>Pseudomonadati</taxon>
        <taxon>Planctomycetota</taxon>
        <taxon>Planctomycetia</taxon>
        <taxon>Pirellulales</taxon>
        <taxon>Pirellulaceae</taxon>
        <taxon>Novipirellula</taxon>
    </lineage>
</organism>
<dbReference type="RefSeq" id="WP_146399839.1">
    <property type="nucleotide sequence ID" value="NZ_SJPJ01000001.1"/>
</dbReference>
<dbReference type="InterPro" id="IPR036291">
    <property type="entry name" value="NAD(P)-bd_dom_sf"/>
</dbReference>
<dbReference type="GO" id="GO:0000166">
    <property type="term" value="F:nucleotide binding"/>
    <property type="evidence" value="ECO:0007669"/>
    <property type="project" value="InterPro"/>
</dbReference>
<keyword evidence="3" id="KW-1185">Reference proteome</keyword>
<dbReference type="OrthoDB" id="128220at2"/>
<dbReference type="Pfam" id="PF01408">
    <property type="entry name" value="GFO_IDH_MocA"/>
    <property type="match status" value="1"/>
</dbReference>
<dbReference type="PANTHER" id="PTHR43818">
    <property type="entry name" value="BCDNA.GH03377"/>
    <property type="match status" value="1"/>
</dbReference>